<feature type="region of interest" description="Disordered" evidence="1">
    <location>
        <begin position="1"/>
        <end position="21"/>
    </location>
</feature>
<sequence length="119" mass="14251">MDNTSIATHCPNKAEGVPKTSKPRWQIIAPAKDFLFKNTDKIYKLSEYYFPEYVKYMYKYVMTDAEMKEIQEFVSKNNKYLKDSKTYLKEYEDAMKQNIIWQKDNYKEIADYLTANVKP</sequence>
<dbReference type="EMBL" id="HBUF01373685">
    <property type="protein sequence ID" value="CAG6727302.1"/>
    <property type="molecule type" value="Transcribed_RNA"/>
</dbReference>
<protein>
    <submittedName>
        <fullName evidence="2">Uncharacterized protein</fullName>
    </submittedName>
</protein>
<accession>A0A8D9DR30</accession>
<proteinExistence type="predicted"/>
<dbReference type="AlphaFoldDB" id="A0A8D9DR30"/>
<reference evidence="2" key="1">
    <citation type="submission" date="2021-05" db="EMBL/GenBank/DDBJ databases">
        <authorList>
            <person name="Alioto T."/>
            <person name="Alioto T."/>
            <person name="Gomez Garrido J."/>
        </authorList>
    </citation>
    <scope>NUCLEOTIDE SEQUENCE</scope>
</reference>
<organism evidence="2">
    <name type="scientific">Cacopsylla melanoneura</name>
    <dbReference type="NCBI Taxonomy" id="428564"/>
    <lineage>
        <taxon>Eukaryota</taxon>
        <taxon>Metazoa</taxon>
        <taxon>Ecdysozoa</taxon>
        <taxon>Arthropoda</taxon>
        <taxon>Hexapoda</taxon>
        <taxon>Insecta</taxon>
        <taxon>Pterygota</taxon>
        <taxon>Neoptera</taxon>
        <taxon>Paraneoptera</taxon>
        <taxon>Hemiptera</taxon>
        <taxon>Sternorrhyncha</taxon>
        <taxon>Psylloidea</taxon>
        <taxon>Psyllidae</taxon>
        <taxon>Psyllinae</taxon>
        <taxon>Cacopsylla</taxon>
    </lineage>
</organism>
<name>A0A8D9DR30_9HEMI</name>
<evidence type="ECO:0000313" key="2">
    <source>
        <dbReference type="EMBL" id="CAG6727302.1"/>
    </source>
</evidence>
<dbReference type="Gene3D" id="1.25.50.20">
    <property type="match status" value="1"/>
</dbReference>
<dbReference type="EMBL" id="HBUF01373686">
    <property type="protein sequence ID" value="CAG6727304.1"/>
    <property type="molecule type" value="Transcribed_RNA"/>
</dbReference>
<evidence type="ECO:0000256" key="1">
    <source>
        <dbReference type="SAM" id="MobiDB-lite"/>
    </source>
</evidence>